<sequence>MDLTDIILVVFFIWLLAISYFAVWIFQYFKKLSVGVDKGNLIRILENVLAKEKNNSKLIDDLSKHISKIEDDARYHIQKIGVVRFNPFKELGGDHSFSLALLDGMDNGFVVTGLHTRERTRVYVKVVRKGKSEVELSSEESKALKVALKS</sequence>
<evidence type="ECO:0000256" key="1">
    <source>
        <dbReference type="SAM" id="Phobius"/>
    </source>
</evidence>
<feature type="transmembrane region" description="Helical" evidence="1">
    <location>
        <begin position="6"/>
        <end position="26"/>
    </location>
</feature>
<protein>
    <recommendedName>
        <fullName evidence="4">DUF4446 domain-containing protein</fullName>
    </recommendedName>
</protein>
<name>A0A0G0P7Y6_9BACT</name>
<dbReference type="Proteomes" id="UP000034081">
    <property type="component" value="Unassembled WGS sequence"/>
</dbReference>
<keyword evidence="1" id="KW-1133">Transmembrane helix</keyword>
<accession>A0A0G0P7Y6</accession>
<organism evidence="2 3">
    <name type="scientific">Candidatus Woesebacteria bacterium GW2011_GWB1_38_8</name>
    <dbReference type="NCBI Taxonomy" id="1618570"/>
    <lineage>
        <taxon>Bacteria</taxon>
        <taxon>Candidatus Woeseibacteriota</taxon>
    </lineage>
</organism>
<dbReference type="EMBL" id="LBVL01000006">
    <property type="protein sequence ID" value="KKQ85436.1"/>
    <property type="molecule type" value="Genomic_DNA"/>
</dbReference>
<comment type="caution">
    <text evidence="2">The sequence shown here is derived from an EMBL/GenBank/DDBJ whole genome shotgun (WGS) entry which is preliminary data.</text>
</comment>
<dbReference type="STRING" id="1618570.UT08_C0006G0019"/>
<keyword evidence="1" id="KW-0472">Membrane</keyword>
<dbReference type="AlphaFoldDB" id="A0A0G0P7Y6"/>
<evidence type="ECO:0000313" key="3">
    <source>
        <dbReference type="Proteomes" id="UP000034081"/>
    </source>
</evidence>
<gene>
    <name evidence="2" type="ORF">UT08_C0006G0019</name>
</gene>
<proteinExistence type="predicted"/>
<keyword evidence="1" id="KW-0812">Transmembrane</keyword>
<dbReference type="Pfam" id="PF14584">
    <property type="entry name" value="DUF4446"/>
    <property type="match status" value="1"/>
</dbReference>
<evidence type="ECO:0000313" key="2">
    <source>
        <dbReference type="EMBL" id="KKQ85436.1"/>
    </source>
</evidence>
<dbReference type="InterPro" id="IPR027981">
    <property type="entry name" value="DUF4446"/>
</dbReference>
<evidence type="ECO:0008006" key="4">
    <source>
        <dbReference type="Google" id="ProtNLM"/>
    </source>
</evidence>
<reference evidence="2 3" key="1">
    <citation type="journal article" date="2015" name="Nature">
        <title>rRNA introns, odd ribosomes, and small enigmatic genomes across a large radiation of phyla.</title>
        <authorList>
            <person name="Brown C.T."/>
            <person name="Hug L.A."/>
            <person name="Thomas B.C."/>
            <person name="Sharon I."/>
            <person name="Castelle C.J."/>
            <person name="Singh A."/>
            <person name="Wilkins M.J."/>
            <person name="Williams K.H."/>
            <person name="Banfield J.F."/>
        </authorList>
    </citation>
    <scope>NUCLEOTIDE SEQUENCE [LARGE SCALE GENOMIC DNA]</scope>
</reference>